<keyword evidence="5 6" id="KW-0472">Membrane</keyword>
<evidence type="ECO:0000256" key="4">
    <source>
        <dbReference type="ARBA" id="ARBA00022989"/>
    </source>
</evidence>
<feature type="transmembrane region" description="Helical" evidence="6">
    <location>
        <begin position="174"/>
        <end position="194"/>
    </location>
</feature>
<dbReference type="InterPro" id="IPR012506">
    <property type="entry name" value="TMEM86B-like"/>
</dbReference>
<feature type="transmembrane region" description="Helical" evidence="6">
    <location>
        <begin position="200"/>
        <end position="221"/>
    </location>
</feature>
<feature type="transmembrane region" description="Helical" evidence="6">
    <location>
        <begin position="30"/>
        <end position="47"/>
    </location>
</feature>
<evidence type="ECO:0000256" key="5">
    <source>
        <dbReference type="ARBA" id="ARBA00023136"/>
    </source>
</evidence>
<feature type="transmembrane region" description="Helical" evidence="6">
    <location>
        <begin position="142"/>
        <end position="162"/>
    </location>
</feature>
<feature type="transmembrane region" description="Helical" evidence="6">
    <location>
        <begin position="59"/>
        <end position="76"/>
    </location>
</feature>
<accession>A0ABW4ZR21</accession>
<evidence type="ECO:0000256" key="1">
    <source>
        <dbReference type="ARBA" id="ARBA00004141"/>
    </source>
</evidence>
<dbReference type="EMBL" id="JBHUHZ010000003">
    <property type="protein sequence ID" value="MFD2164267.1"/>
    <property type="molecule type" value="Genomic_DNA"/>
</dbReference>
<keyword evidence="8" id="KW-1185">Reference proteome</keyword>
<evidence type="ECO:0000256" key="2">
    <source>
        <dbReference type="ARBA" id="ARBA00007375"/>
    </source>
</evidence>
<evidence type="ECO:0000313" key="8">
    <source>
        <dbReference type="Proteomes" id="UP001597387"/>
    </source>
</evidence>
<comment type="similarity">
    <text evidence="2">Belongs to the TMEM86 family.</text>
</comment>
<evidence type="ECO:0000256" key="6">
    <source>
        <dbReference type="SAM" id="Phobius"/>
    </source>
</evidence>
<gene>
    <name evidence="7" type="ORF">ACFSJU_17795</name>
</gene>
<dbReference type="PANTHER" id="PTHR31885">
    <property type="entry name" value="GH04784P"/>
    <property type="match status" value="1"/>
</dbReference>
<dbReference type="RefSeq" id="WP_255904236.1">
    <property type="nucleotide sequence ID" value="NZ_JAFMZO010000004.1"/>
</dbReference>
<feature type="transmembrane region" description="Helical" evidence="6">
    <location>
        <begin position="116"/>
        <end position="136"/>
    </location>
</feature>
<evidence type="ECO:0000313" key="7">
    <source>
        <dbReference type="EMBL" id="MFD2164267.1"/>
    </source>
</evidence>
<keyword evidence="3 6" id="KW-0812">Transmembrane</keyword>
<comment type="caution">
    <text evidence="7">The sequence shown here is derived from an EMBL/GenBank/DDBJ whole genome shotgun (WGS) entry which is preliminary data.</text>
</comment>
<proteinExistence type="inferred from homology"/>
<name>A0ABW4ZR21_9SPHI</name>
<feature type="transmembrane region" description="Helical" evidence="6">
    <location>
        <begin position="7"/>
        <end position="24"/>
    </location>
</feature>
<sequence length="226" mass="26225">MFKRHKIFNLFYVVILLFNVYALAVDNQLLRMIAMPLIGMSLILYLLIKTRMEQMFHKLIFIGLVLSMGGDIQLLFTDEPEFYFFTALVLTLASYGLYGAAYFLDFKRDFTKTKRVGNILLLVMLIAIVGSFFMSRNTLGDFIYPAVAYFFMLSVMVVLSGYRYQRVNRLSFKLILTGSFSFAISDLSIGYYHFVDPEKVMMISYLLTYLIAQYLVIMGSIERRVI</sequence>
<dbReference type="PANTHER" id="PTHR31885:SF6">
    <property type="entry name" value="GH04784P"/>
    <property type="match status" value="1"/>
</dbReference>
<evidence type="ECO:0000256" key="3">
    <source>
        <dbReference type="ARBA" id="ARBA00022692"/>
    </source>
</evidence>
<dbReference type="Proteomes" id="UP001597387">
    <property type="component" value="Unassembled WGS sequence"/>
</dbReference>
<keyword evidence="4 6" id="KW-1133">Transmembrane helix</keyword>
<feature type="transmembrane region" description="Helical" evidence="6">
    <location>
        <begin position="82"/>
        <end position="104"/>
    </location>
</feature>
<protein>
    <submittedName>
        <fullName evidence="7">Lysoplasmalogenase</fullName>
    </submittedName>
</protein>
<dbReference type="Pfam" id="PF07947">
    <property type="entry name" value="YhhN"/>
    <property type="match status" value="1"/>
</dbReference>
<organism evidence="7 8">
    <name type="scientific">Paradesertivirga mongoliensis</name>
    <dbReference type="NCBI Taxonomy" id="2100740"/>
    <lineage>
        <taxon>Bacteria</taxon>
        <taxon>Pseudomonadati</taxon>
        <taxon>Bacteroidota</taxon>
        <taxon>Sphingobacteriia</taxon>
        <taxon>Sphingobacteriales</taxon>
        <taxon>Sphingobacteriaceae</taxon>
        <taxon>Paradesertivirga</taxon>
    </lineage>
</organism>
<comment type="subcellular location">
    <subcellularLocation>
        <location evidence="1">Membrane</location>
        <topology evidence="1">Multi-pass membrane protein</topology>
    </subcellularLocation>
</comment>
<reference evidence="8" key="1">
    <citation type="journal article" date="2019" name="Int. J. Syst. Evol. Microbiol.">
        <title>The Global Catalogue of Microorganisms (GCM) 10K type strain sequencing project: providing services to taxonomists for standard genome sequencing and annotation.</title>
        <authorList>
            <consortium name="The Broad Institute Genomics Platform"/>
            <consortium name="The Broad Institute Genome Sequencing Center for Infectious Disease"/>
            <person name="Wu L."/>
            <person name="Ma J."/>
        </authorList>
    </citation>
    <scope>NUCLEOTIDE SEQUENCE [LARGE SCALE GENOMIC DNA]</scope>
    <source>
        <strain evidence="8">KCTC 42217</strain>
    </source>
</reference>